<reference evidence="2" key="1">
    <citation type="submission" date="2017-03" db="EMBL/GenBank/DDBJ databases">
        <title>Phytopthora megakarya and P. palmivora, two closely related causual agents of cacao black pod achieved similar genome size and gene model numbers by different mechanisms.</title>
        <authorList>
            <person name="Ali S."/>
            <person name="Shao J."/>
            <person name="Larry D.J."/>
            <person name="Kronmiller B."/>
            <person name="Shen D."/>
            <person name="Strem M.D."/>
            <person name="Melnick R.L."/>
            <person name="Guiltinan M.J."/>
            <person name="Tyler B.M."/>
            <person name="Meinhardt L.W."/>
            <person name="Bailey B.A."/>
        </authorList>
    </citation>
    <scope>NUCLEOTIDE SEQUENCE [LARGE SCALE GENOMIC DNA]</scope>
    <source>
        <strain evidence="2">zdho120</strain>
    </source>
</reference>
<sequence>MEVRPWAEIAVDSLGPLGSENRWRALTIIDTSTRLLINNGLIGIRAQNAVFTTKDQSFGLNFKNCCKVTA</sequence>
<comment type="caution">
    <text evidence="1">The sequence shown here is derived from an EMBL/GenBank/DDBJ whole genome shotgun (WGS) entry which is preliminary data.</text>
</comment>
<keyword evidence="2" id="KW-1185">Reference proteome</keyword>
<accession>A0A225UVE2</accession>
<proteinExistence type="predicted"/>
<protein>
    <submittedName>
        <fullName evidence="1">Uncharacterized protein</fullName>
    </submittedName>
</protein>
<evidence type="ECO:0000313" key="1">
    <source>
        <dbReference type="EMBL" id="OWY96169.1"/>
    </source>
</evidence>
<dbReference type="EMBL" id="NBNE01011998">
    <property type="protein sequence ID" value="OWY96169.1"/>
    <property type="molecule type" value="Genomic_DNA"/>
</dbReference>
<gene>
    <name evidence="1" type="ORF">PHMEG_00033631</name>
</gene>
<evidence type="ECO:0000313" key="2">
    <source>
        <dbReference type="Proteomes" id="UP000198211"/>
    </source>
</evidence>
<organism evidence="1 2">
    <name type="scientific">Phytophthora megakarya</name>
    <dbReference type="NCBI Taxonomy" id="4795"/>
    <lineage>
        <taxon>Eukaryota</taxon>
        <taxon>Sar</taxon>
        <taxon>Stramenopiles</taxon>
        <taxon>Oomycota</taxon>
        <taxon>Peronosporomycetes</taxon>
        <taxon>Peronosporales</taxon>
        <taxon>Peronosporaceae</taxon>
        <taxon>Phytophthora</taxon>
    </lineage>
</organism>
<dbReference type="Proteomes" id="UP000198211">
    <property type="component" value="Unassembled WGS sequence"/>
</dbReference>
<name>A0A225UVE2_9STRA</name>
<dbReference type="AlphaFoldDB" id="A0A225UVE2"/>